<sequence length="67" mass="7692">MADEIEQAILTLEEFPYRGANPKNRRLAAKGYKMLIVNDYLAFYVVIGDAVEIRRIVSSQQNYAKLL</sequence>
<protein>
    <submittedName>
        <fullName evidence="2">Addiction module toxin, RelE/StbE family protein</fullName>
    </submittedName>
</protein>
<dbReference type="Gene3D" id="3.30.2310.20">
    <property type="entry name" value="RelE-like"/>
    <property type="match status" value="1"/>
</dbReference>
<accession>F7NMK8</accession>
<name>F7NMK8_9FIRM</name>
<keyword evidence="1" id="KW-1277">Toxin-antitoxin system</keyword>
<dbReference type="InterPro" id="IPR007712">
    <property type="entry name" value="RelE/ParE_toxin"/>
</dbReference>
<comment type="caution">
    <text evidence="2">The sequence shown here is derived from an EMBL/GenBank/DDBJ whole genome shotgun (WGS) entry which is preliminary data.</text>
</comment>
<gene>
    <name evidence="2" type="ORF">ALO_16692</name>
</gene>
<keyword evidence="3" id="KW-1185">Reference proteome</keyword>
<dbReference type="EMBL" id="AFGF01000173">
    <property type="protein sequence ID" value="EGO62748.1"/>
    <property type="molecule type" value="Genomic_DNA"/>
</dbReference>
<proteinExistence type="predicted"/>
<dbReference type="STRING" id="1009370.ALO_16692"/>
<organism evidence="2 3">
    <name type="scientific">Acetonema longum DSM 6540</name>
    <dbReference type="NCBI Taxonomy" id="1009370"/>
    <lineage>
        <taxon>Bacteria</taxon>
        <taxon>Bacillati</taxon>
        <taxon>Bacillota</taxon>
        <taxon>Negativicutes</taxon>
        <taxon>Acetonemataceae</taxon>
        <taxon>Acetonema</taxon>
    </lineage>
</organism>
<dbReference type="eggNOG" id="COG3668">
    <property type="taxonomic scope" value="Bacteria"/>
</dbReference>
<dbReference type="AlphaFoldDB" id="F7NMK8"/>
<reference evidence="2 3" key="1">
    <citation type="journal article" date="2011" name="EMBO J.">
        <title>Structural diversity of bacterial flagellar motors.</title>
        <authorList>
            <person name="Chen S."/>
            <person name="Beeby M."/>
            <person name="Murphy G.E."/>
            <person name="Leadbetter J.R."/>
            <person name="Hendrixson D.R."/>
            <person name="Briegel A."/>
            <person name="Li Z."/>
            <person name="Shi J."/>
            <person name="Tocheva E.I."/>
            <person name="Muller A."/>
            <person name="Dobro M.J."/>
            <person name="Jensen G.J."/>
        </authorList>
    </citation>
    <scope>NUCLEOTIDE SEQUENCE [LARGE SCALE GENOMIC DNA]</scope>
    <source>
        <strain evidence="2 3">DSM 6540</strain>
    </source>
</reference>
<dbReference type="InterPro" id="IPR035093">
    <property type="entry name" value="RelE/ParE_toxin_dom_sf"/>
</dbReference>
<dbReference type="Proteomes" id="UP000003240">
    <property type="component" value="Unassembled WGS sequence"/>
</dbReference>
<evidence type="ECO:0000256" key="1">
    <source>
        <dbReference type="ARBA" id="ARBA00022649"/>
    </source>
</evidence>
<evidence type="ECO:0000313" key="3">
    <source>
        <dbReference type="Proteomes" id="UP000003240"/>
    </source>
</evidence>
<dbReference type="Pfam" id="PF05016">
    <property type="entry name" value="ParE_toxin"/>
    <property type="match status" value="1"/>
</dbReference>
<evidence type="ECO:0000313" key="2">
    <source>
        <dbReference type="EMBL" id="EGO62748.1"/>
    </source>
</evidence>